<evidence type="ECO:0000256" key="3">
    <source>
        <dbReference type="ARBA" id="ARBA00022536"/>
    </source>
</evidence>
<keyword evidence="4" id="KW-0254">Endocytosis</keyword>
<evidence type="ECO:0000256" key="12">
    <source>
        <dbReference type="PROSITE-ProRule" id="PRU00124"/>
    </source>
</evidence>
<dbReference type="SUPFAM" id="SSF63825">
    <property type="entry name" value="YWTD domain"/>
    <property type="match status" value="2"/>
</dbReference>
<evidence type="ECO:0000313" key="17">
    <source>
        <dbReference type="Proteomes" id="UP000070412"/>
    </source>
</evidence>
<keyword evidence="5" id="KW-0812">Transmembrane</keyword>
<evidence type="ECO:0000256" key="9">
    <source>
        <dbReference type="ARBA" id="ARBA00023157"/>
    </source>
</evidence>
<accession>A0A834RB80</accession>
<evidence type="ECO:0000313" key="16">
    <source>
        <dbReference type="EnsemblMetazoa" id="KAF7490718.1"/>
    </source>
</evidence>
<evidence type="ECO:0000256" key="10">
    <source>
        <dbReference type="ARBA" id="ARBA00023170"/>
    </source>
</evidence>
<dbReference type="InterPro" id="IPR036055">
    <property type="entry name" value="LDL_receptor-like_sf"/>
</dbReference>
<dbReference type="InterPro" id="IPR011042">
    <property type="entry name" value="6-blade_b-propeller_TolB-like"/>
</dbReference>
<gene>
    <name evidence="15" type="ORF">SSS_6358</name>
</gene>
<feature type="repeat" description="LDL-receptor class B" evidence="13">
    <location>
        <begin position="802"/>
        <end position="845"/>
    </location>
</feature>
<dbReference type="GO" id="GO:0006897">
    <property type="term" value="P:endocytosis"/>
    <property type="evidence" value="ECO:0007669"/>
    <property type="project" value="UniProtKB-KW"/>
</dbReference>
<dbReference type="PROSITE" id="PS50068">
    <property type="entry name" value="LDLRA_2"/>
    <property type="match status" value="4"/>
</dbReference>
<dbReference type="Gene3D" id="4.10.400.10">
    <property type="entry name" value="Low-density Lipoprotein Receptor"/>
    <property type="match status" value="4"/>
</dbReference>
<evidence type="ECO:0000256" key="11">
    <source>
        <dbReference type="ARBA" id="ARBA00023180"/>
    </source>
</evidence>
<dbReference type="Proteomes" id="UP000070412">
    <property type="component" value="Unassembled WGS sequence"/>
</dbReference>
<keyword evidence="3" id="KW-0245">EGF-like domain</keyword>
<evidence type="ECO:0000256" key="8">
    <source>
        <dbReference type="ARBA" id="ARBA00023136"/>
    </source>
</evidence>
<evidence type="ECO:0000256" key="4">
    <source>
        <dbReference type="ARBA" id="ARBA00022583"/>
    </source>
</evidence>
<keyword evidence="6" id="KW-0677">Repeat</keyword>
<dbReference type="PANTHER" id="PTHR24270:SF63">
    <property type="entry name" value="TERRIBLY REDUCED OPTIC LOBES, ISOFORM B"/>
    <property type="match status" value="1"/>
</dbReference>
<evidence type="ECO:0000256" key="7">
    <source>
        <dbReference type="ARBA" id="ARBA00022989"/>
    </source>
</evidence>
<evidence type="ECO:0000256" key="13">
    <source>
        <dbReference type="PROSITE-ProRule" id="PRU00461"/>
    </source>
</evidence>
<keyword evidence="10 15" id="KW-0675">Receptor</keyword>
<sequence length="1086" mass="126944">MIELSSIIAFLSQMLLIKCSILVNIDGIDIVAKNDTESLLNETNISLKISSLETKTFRETQSKSLPICNGTYEFRCLTSSECVPRLWQCDSILDCQDGSDEWLQNEFNLIDYDLDVFDDPLRSTEHSMVMDDNFMENLCIPCASEEMFRCQIFNECIPLGWKCDGQFDCGLNDDTDESDPQCKSFFTKSILAIKSHNHSIDESSSKEPEEPCLFIQYGEKYFILMNNLTNNSPGIIIEGSLADQNFWSHSFATIDLIKDDTNICWRDIKNSTLDCLAISSNGVLITNRISIPRFVDLKQIEGISLDNKNEIIHMLGKKSEIIYKCNFSNNSIDCRIVLDHRILSRPLDFKIDHDANIMFVSRQGDRSRDVKHHLSPAIFRVDSRTGKNLKILVQIAIIEPSLMAIDSRTKILYWIDSRLDVLECIDYYGQNRKRFSLIDSKSIEWRNFFRTVSFIIQEDSIFLLMKHQQQMKKEKSTLLHFKNDNNSTKISNETTILTLKIIQAGNNVISKQTFRSMSYLDASILIKRISNKSENYVEKEKTHENEVLKANEIMIAQIKNPELNHHIQSELVLIYSRMNPGLIKFKTLDSESQHDQDDSSRQERLHNKQIDGMHQSMMPITFSKSPITFDIDPFDQKIYYLEDNESKLLFHDLFLNKNTVPLSVNRTPTMIRSIDLRNIGLFSRIEALAFDWCEKNIYVMDRKSISLLKIKPYMEDNNTDSIYQAWRKVIITDLIEPSALEIDCDIGLIFYVTSLVYKADEMNEYMMNAIKKSNMDGSDSFTIIQFDQTIRIHSIALDRSSRTIYWCDISEKRINRIQYDGQNLQKLIKSSFISLANSMTFHRNTLWWIELQHGMIQRFQIDFNKTDVCVKERAPLFHMKIYDPFQKKPKKILDEKKCEHFKIRKFRSDSICLCDDHYRLDINDQCVPIDYEELTEKFCQPNEKYSPEGRNCLRKPLERSINSKINFSGRPWSLDVSEKNDRRMTKLIADDWSFKRKQQCQTKEFSCDQGHRCLPYHWLCDGFKDCADQTDERNICQLIRPKDFYCPEGYFQCYHKLLCIPLKWRCDSQPDCGDDDISDEEHCYES</sequence>
<dbReference type="EMBL" id="WVUK01000062">
    <property type="protein sequence ID" value="KAF7490718.1"/>
    <property type="molecule type" value="Genomic_DNA"/>
</dbReference>
<dbReference type="InterPro" id="IPR002172">
    <property type="entry name" value="LDrepeatLR_classA_rpt"/>
</dbReference>
<dbReference type="Gene3D" id="2.120.10.30">
    <property type="entry name" value="TolB, C-terminal domain"/>
    <property type="match status" value="2"/>
</dbReference>
<proteinExistence type="predicted"/>
<dbReference type="PANTHER" id="PTHR24270">
    <property type="entry name" value="LOW-DENSITY LIPOPROTEIN RECEPTOR-RELATED"/>
    <property type="match status" value="1"/>
</dbReference>
<dbReference type="OrthoDB" id="6498718at2759"/>
<reference evidence="16" key="3">
    <citation type="submission" date="2022-06" db="UniProtKB">
        <authorList>
            <consortium name="EnsemblMetazoa"/>
        </authorList>
    </citation>
    <scope>IDENTIFICATION</scope>
</reference>
<evidence type="ECO:0000256" key="1">
    <source>
        <dbReference type="ARBA" id="ARBA00004167"/>
    </source>
</evidence>
<keyword evidence="8" id="KW-0472">Membrane</keyword>
<keyword evidence="15" id="KW-0449">Lipoprotein</keyword>
<name>A0A834RB80_SARSC</name>
<dbReference type="PRINTS" id="PR00261">
    <property type="entry name" value="LDLRECEPTOR"/>
</dbReference>
<evidence type="ECO:0000256" key="14">
    <source>
        <dbReference type="SAM" id="SignalP"/>
    </source>
</evidence>
<dbReference type="InterPro" id="IPR050685">
    <property type="entry name" value="LDLR"/>
</dbReference>
<protein>
    <submittedName>
        <fullName evidence="15">Low-density lipoprotein receptor-related protein 1B</fullName>
    </submittedName>
</protein>
<evidence type="ECO:0000256" key="5">
    <source>
        <dbReference type="ARBA" id="ARBA00022692"/>
    </source>
</evidence>
<organism evidence="15">
    <name type="scientific">Sarcoptes scabiei</name>
    <name type="common">Itch mite</name>
    <name type="synonym">Acarus scabiei</name>
    <dbReference type="NCBI Taxonomy" id="52283"/>
    <lineage>
        <taxon>Eukaryota</taxon>
        <taxon>Metazoa</taxon>
        <taxon>Ecdysozoa</taxon>
        <taxon>Arthropoda</taxon>
        <taxon>Chelicerata</taxon>
        <taxon>Arachnida</taxon>
        <taxon>Acari</taxon>
        <taxon>Acariformes</taxon>
        <taxon>Sarcoptiformes</taxon>
        <taxon>Astigmata</taxon>
        <taxon>Psoroptidia</taxon>
        <taxon>Sarcoptoidea</taxon>
        <taxon>Sarcoptidae</taxon>
        <taxon>Sarcoptinae</taxon>
        <taxon>Sarcoptes</taxon>
    </lineage>
</organism>
<comment type="caution">
    <text evidence="12">Lacks conserved residue(s) required for the propagation of feature annotation.</text>
</comment>
<keyword evidence="9" id="KW-1015">Disulfide bond</keyword>
<reference evidence="17" key="1">
    <citation type="journal article" date="2020" name="PLoS Negl. Trop. Dis.">
        <title>High-quality nuclear genome for Sarcoptes scabiei-A critical resource for a neglected parasite.</title>
        <authorList>
            <person name="Korhonen P.K."/>
            <person name="Gasser R.B."/>
            <person name="Ma G."/>
            <person name="Wang T."/>
            <person name="Stroehlein A.J."/>
            <person name="Young N.D."/>
            <person name="Ang C.S."/>
            <person name="Fernando D.D."/>
            <person name="Lu H.C."/>
            <person name="Taylor S."/>
            <person name="Reynolds S.L."/>
            <person name="Mofiz E."/>
            <person name="Najaraj S.H."/>
            <person name="Gowda H."/>
            <person name="Madugundu A."/>
            <person name="Renuse S."/>
            <person name="Holt D."/>
            <person name="Pandey A."/>
            <person name="Papenfuss A.T."/>
            <person name="Fischer K."/>
        </authorList>
    </citation>
    <scope>NUCLEOTIDE SEQUENCE [LARGE SCALE GENOMIC DNA]</scope>
</reference>
<reference evidence="15" key="2">
    <citation type="submission" date="2020-01" db="EMBL/GenBank/DDBJ databases">
        <authorList>
            <person name="Korhonen P.K.K."/>
            <person name="Guangxu M.G."/>
            <person name="Wang T.W."/>
            <person name="Stroehlein A.J.S."/>
            <person name="Young N.D."/>
            <person name="Ang C.-S.A."/>
            <person name="Fernando D.W.F."/>
            <person name="Lu H.L."/>
            <person name="Taylor S.T."/>
            <person name="Ehtesham M.E.M."/>
            <person name="Najaraj S.H.N."/>
            <person name="Harsha G.H.G."/>
            <person name="Madugundu A.M."/>
            <person name="Renuse S.R."/>
            <person name="Holt D.H."/>
            <person name="Pandey A.P."/>
            <person name="Papenfuss A.P."/>
            <person name="Gasser R.B.G."/>
            <person name="Fischer K.F."/>
        </authorList>
    </citation>
    <scope>NUCLEOTIDE SEQUENCE</scope>
    <source>
        <strain evidence="15">SSS_KF_BRIS2020</strain>
    </source>
</reference>
<evidence type="ECO:0000256" key="6">
    <source>
        <dbReference type="ARBA" id="ARBA00022737"/>
    </source>
</evidence>
<evidence type="ECO:0000313" key="15">
    <source>
        <dbReference type="EMBL" id="KAF7490718.1"/>
    </source>
</evidence>
<dbReference type="SMART" id="SM00135">
    <property type="entry name" value="LY"/>
    <property type="match status" value="3"/>
</dbReference>
<feature type="signal peptide" evidence="14">
    <location>
        <begin position="1"/>
        <end position="27"/>
    </location>
</feature>
<keyword evidence="7" id="KW-1133">Transmembrane helix</keyword>
<keyword evidence="11" id="KW-0325">Glycoprotein</keyword>
<dbReference type="PROSITE" id="PS51120">
    <property type="entry name" value="LDLRB"/>
    <property type="match status" value="1"/>
</dbReference>
<dbReference type="GO" id="GO:0005886">
    <property type="term" value="C:plasma membrane"/>
    <property type="evidence" value="ECO:0007669"/>
    <property type="project" value="TreeGrafter"/>
</dbReference>
<keyword evidence="17" id="KW-1185">Reference proteome</keyword>
<keyword evidence="14" id="KW-0732">Signal</keyword>
<dbReference type="GO" id="GO:0012505">
    <property type="term" value="C:endomembrane system"/>
    <property type="evidence" value="ECO:0007669"/>
    <property type="project" value="UniProtKB-SubCell"/>
</dbReference>
<dbReference type="InterPro" id="IPR000033">
    <property type="entry name" value="LDLR_classB_rpt"/>
</dbReference>
<dbReference type="SMART" id="SM00192">
    <property type="entry name" value="LDLa"/>
    <property type="match status" value="4"/>
</dbReference>
<feature type="chain" id="PRO_5038316114" evidence="14">
    <location>
        <begin position="28"/>
        <end position="1086"/>
    </location>
</feature>
<dbReference type="Pfam" id="PF00057">
    <property type="entry name" value="Ldl_recept_a"/>
    <property type="match status" value="3"/>
</dbReference>
<comment type="subcellular location">
    <subcellularLocation>
        <location evidence="2">Endomembrane system</location>
    </subcellularLocation>
    <subcellularLocation>
        <location evidence="1">Membrane</location>
        <topology evidence="1">Single-pass membrane protein</topology>
    </subcellularLocation>
</comment>
<dbReference type="EnsemblMetazoa" id="SSS_6358s_mrna">
    <property type="protein sequence ID" value="KAF7490718.1"/>
    <property type="gene ID" value="SSS_6358"/>
</dbReference>
<evidence type="ECO:0000256" key="2">
    <source>
        <dbReference type="ARBA" id="ARBA00004308"/>
    </source>
</evidence>
<dbReference type="InterPro" id="IPR023415">
    <property type="entry name" value="LDLR_class-A_CS"/>
</dbReference>
<dbReference type="AlphaFoldDB" id="A0A834RB80"/>
<dbReference type="CDD" id="cd00112">
    <property type="entry name" value="LDLa"/>
    <property type="match status" value="4"/>
</dbReference>
<dbReference type="SUPFAM" id="SSF57424">
    <property type="entry name" value="LDL receptor-like module"/>
    <property type="match status" value="3"/>
</dbReference>
<dbReference type="PROSITE" id="PS01209">
    <property type="entry name" value="LDLRA_1"/>
    <property type="match status" value="1"/>
</dbReference>